<dbReference type="GO" id="GO:0005351">
    <property type="term" value="F:carbohydrate:proton symporter activity"/>
    <property type="evidence" value="ECO:0007669"/>
    <property type="project" value="InterPro"/>
</dbReference>
<dbReference type="InterPro" id="IPR024989">
    <property type="entry name" value="MFS_assoc_dom"/>
</dbReference>
<evidence type="ECO:0000256" key="2">
    <source>
        <dbReference type="ARBA" id="ARBA00005241"/>
    </source>
</evidence>
<dbReference type="PRINTS" id="PR00174">
    <property type="entry name" value="LACYSMPORT"/>
</dbReference>
<dbReference type="SUPFAM" id="SSF103473">
    <property type="entry name" value="MFS general substrate transporter"/>
    <property type="match status" value="1"/>
</dbReference>
<proteinExistence type="inferred from homology"/>
<dbReference type="InterPro" id="IPR026032">
    <property type="entry name" value="HcaT-like"/>
</dbReference>
<accession>A0A8J6NLV8</accession>
<dbReference type="AlphaFoldDB" id="A0A8J6NLV8"/>
<dbReference type="InterPro" id="IPR036259">
    <property type="entry name" value="MFS_trans_sf"/>
</dbReference>
<protein>
    <submittedName>
        <fullName evidence="8">MFS transporter</fullName>
    </submittedName>
</protein>
<dbReference type="EMBL" id="JACNJN010000120">
    <property type="protein sequence ID" value="MBC8335733.1"/>
    <property type="molecule type" value="Genomic_DNA"/>
</dbReference>
<organism evidence="8 9">
    <name type="scientific">Candidatus Desulfolinea nitratireducens</name>
    <dbReference type="NCBI Taxonomy" id="2841698"/>
    <lineage>
        <taxon>Bacteria</taxon>
        <taxon>Bacillati</taxon>
        <taxon>Chloroflexota</taxon>
        <taxon>Anaerolineae</taxon>
        <taxon>Anaerolineales</taxon>
        <taxon>Anaerolineales incertae sedis</taxon>
        <taxon>Candidatus Desulfolinea</taxon>
    </lineage>
</organism>
<evidence type="ECO:0000256" key="1">
    <source>
        <dbReference type="ARBA" id="ARBA00004651"/>
    </source>
</evidence>
<feature type="transmembrane region" description="Helical" evidence="6">
    <location>
        <begin position="156"/>
        <end position="173"/>
    </location>
</feature>
<evidence type="ECO:0000256" key="4">
    <source>
        <dbReference type="ARBA" id="ARBA00022989"/>
    </source>
</evidence>
<comment type="similarity">
    <text evidence="2">Belongs to the major facilitator superfamily. MFSD6 family.</text>
</comment>
<feature type="transmembrane region" description="Helical" evidence="6">
    <location>
        <begin position="263"/>
        <end position="282"/>
    </location>
</feature>
<feature type="transmembrane region" description="Helical" evidence="6">
    <location>
        <begin position="94"/>
        <end position="112"/>
    </location>
</feature>
<evidence type="ECO:0000256" key="3">
    <source>
        <dbReference type="ARBA" id="ARBA00022692"/>
    </source>
</evidence>
<dbReference type="InterPro" id="IPR051717">
    <property type="entry name" value="MFS_MFSD6"/>
</dbReference>
<feature type="transmembrane region" description="Helical" evidence="6">
    <location>
        <begin position="199"/>
        <end position="221"/>
    </location>
</feature>
<sequence length="382" mass="41442">MRANTSSSIIYFLYFAAIAAVIPFLALYYRSMGLSGSQVGLLLGISPLLTLFASPFWTGLADARQRHRVVLTITLVAAVAIMSMVPAITNFGLLLVAIILFSFFSAPIMSLVDSATLSSLGNQREMYGRIRLWGTIGWGLSAAMLGMIFQRYGLRWMFWSYAIFMALILIPNTRVKYPSVASETPFWSGVRSLLVNRRWVLFLVMIFVAAIGMAAHTNYMSILMDEIGGSKTLIGIAFMISTVFELPVMFFSYILLRKLNTKGVLILAIVITGLRCVLYAFARSPWVVMAIQGLHGFTFPALWIAAATYASENAPEGLSATAQGLLGSVLLGFGASTGGLLGGVLLERLGVQGMFGAIGALVFIGLIGILTIERLVEIRPAT</sequence>
<feature type="transmembrane region" description="Helical" evidence="6">
    <location>
        <begin position="9"/>
        <end position="29"/>
    </location>
</feature>
<dbReference type="Gene3D" id="1.20.1250.20">
    <property type="entry name" value="MFS general substrate transporter like domains"/>
    <property type="match status" value="2"/>
</dbReference>
<dbReference type="PROSITE" id="PS50850">
    <property type="entry name" value="MFS"/>
    <property type="match status" value="1"/>
</dbReference>
<evidence type="ECO:0000256" key="6">
    <source>
        <dbReference type="SAM" id="Phobius"/>
    </source>
</evidence>
<dbReference type="PIRSF" id="PIRSF004925">
    <property type="entry name" value="HcaT"/>
    <property type="match status" value="1"/>
</dbReference>
<dbReference type="Pfam" id="PF12832">
    <property type="entry name" value="MFS_1_like"/>
    <property type="match status" value="1"/>
</dbReference>
<evidence type="ECO:0000256" key="5">
    <source>
        <dbReference type="ARBA" id="ARBA00023136"/>
    </source>
</evidence>
<evidence type="ECO:0000313" key="8">
    <source>
        <dbReference type="EMBL" id="MBC8335733.1"/>
    </source>
</evidence>
<reference evidence="8 9" key="1">
    <citation type="submission" date="2020-08" db="EMBL/GenBank/DDBJ databases">
        <title>Bridging the membrane lipid divide: bacteria of the FCB group superphylum have the potential to synthesize archaeal ether lipids.</title>
        <authorList>
            <person name="Villanueva L."/>
            <person name="Von Meijenfeldt F.A.B."/>
            <person name="Westbye A.B."/>
            <person name="Yadav S."/>
            <person name="Hopmans E.C."/>
            <person name="Dutilh B.E."/>
            <person name="Sinninghe Damste J.S."/>
        </authorList>
    </citation>
    <scope>NUCLEOTIDE SEQUENCE [LARGE SCALE GENOMIC DNA]</scope>
    <source>
        <strain evidence="8">NIOZ-UU36</strain>
    </source>
</reference>
<dbReference type="GO" id="GO:0005886">
    <property type="term" value="C:plasma membrane"/>
    <property type="evidence" value="ECO:0007669"/>
    <property type="project" value="UniProtKB-SubCell"/>
</dbReference>
<dbReference type="InterPro" id="IPR020846">
    <property type="entry name" value="MFS_dom"/>
</dbReference>
<keyword evidence="4 6" id="KW-1133">Transmembrane helix</keyword>
<feature type="transmembrane region" description="Helical" evidence="6">
    <location>
        <begin position="132"/>
        <end position="150"/>
    </location>
</feature>
<feature type="transmembrane region" description="Helical" evidence="6">
    <location>
        <begin position="352"/>
        <end position="372"/>
    </location>
</feature>
<dbReference type="PANTHER" id="PTHR16172:SF41">
    <property type="entry name" value="MAJOR FACILITATOR SUPERFAMILY DOMAIN-CONTAINING PROTEIN 6-LIKE"/>
    <property type="match status" value="1"/>
</dbReference>
<feature type="transmembrane region" description="Helical" evidence="6">
    <location>
        <begin position="288"/>
        <end position="310"/>
    </location>
</feature>
<evidence type="ECO:0000313" key="9">
    <source>
        <dbReference type="Proteomes" id="UP000614469"/>
    </source>
</evidence>
<keyword evidence="5 6" id="KW-0472">Membrane</keyword>
<feature type="transmembrane region" description="Helical" evidence="6">
    <location>
        <begin position="69"/>
        <end position="88"/>
    </location>
</feature>
<evidence type="ECO:0000259" key="7">
    <source>
        <dbReference type="PROSITE" id="PS50850"/>
    </source>
</evidence>
<comment type="caution">
    <text evidence="8">The sequence shown here is derived from an EMBL/GenBank/DDBJ whole genome shotgun (WGS) entry which is preliminary data.</text>
</comment>
<feature type="transmembrane region" description="Helical" evidence="6">
    <location>
        <begin position="322"/>
        <end position="346"/>
    </location>
</feature>
<dbReference type="Proteomes" id="UP000614469">
    <property type="component" value="Unassembled WGS sequence"/>
</dbReference>
<dbReference type="CDD" id="cd17335">
    <property type="entry name" value="MFS_MFSD6"/>
    <property type="match status" value="1"/>
</dbReference>
<name>A0A8J6NLV8_9CHLR</name>
<dbReference type="InterPro" id="IPR000576">
    <property type="entry name" value="LacY/RafB_perm_fam"/>
</dbReference>
<comment type="subcellular location">
    <subcellularLocation>
        <location evidence="1">Cell membrane</location>
        <topology evidence="1">Multi-pass membrane protein</topology>
    </subcellularLocation>
</comment>
<feature type="transmembrane region" description="Helical" evidence="6">
    <location>
        <begin position="233"/>
        <end position="256"/>
    </location>
</feature>
<feature type="transmembrane region" description="Helical" evidence="6">
    <location>
        <begin position="35"/>
        <end position="57"/>
    </location>
</feature>
<feature type="domain" description="Major facilitator superfamily (MFS) profile" evidence="7">
    <location>
        <begin position="198"/>
        <end position="382"/>
    </location>
</feature>
<dbReference type="PANTHER" id="PTHR16172">
    <property type="entry name" value="MAJOR FACILITATOR SUPERFAMILY DOMAIN-CONTAINING PROTEIN 6-LIKE"/>
    <property type="match status" value="1"/>
</dbReference>
<keyword evidence="3 6" id="KW-0812">Transmembrane</keyword>
<gene>
    <name evidence="8" type="ORF">H8E29_10730</name>
</gene>